<organism evidence="6 7">
    <name type="scientific">Leptotrombidium deliense</name>
    <dbReference type="NCBI Taxonomy" id="299467"/>
    <lineage>
        <taxon>Eukaryota</taxon>
        <taxon>Metazoa</taxon>
        <taxon>Ecdysozoa</taxon>
        <taxon>Arthropoda</taxon>
        <taxon>Chelicerata</taxon>
        <taxon>Arachnida</taxon>
        <taxon>Acari</taxon>
        <taxon>Acariformes</taxon>
        <taxon>Trombidiformes</taxon>
        <taxon>Prostigmata</taxon>
        <taxon>Anystina</taxon>
        <taxon>Parasitengona</taxon>
        <taxon>Trombiculoidea</taxon>
        <taxon>Trombiculidae</taxon>
        <taxon>Leptotrombidium</taxon>
    </lineage>
</organism>
<evidence type="ECO:0000256" key="4">
    <source>
        <dbReference type="ARBA" id="ARBA00022857"/>
    </source>
</evidence>
<dbReference type="SUPFAM" id="SSF51905">
    <property type="entry name" value="FAD/NAD(P)-binding domain"/>
    <property type="match status" value="1"/>
</dbReference>
<dbReference type="GO" id="GO:0004499">
    <property type="term" value="F:N,N-dimethylaniline monooxygenase activity"/>
    <property type="evidence" value="ECO:0007669"/>
    <property type="project" value="InterPro"/>
</dbReference>
<dbReference type="EMBL" id="NCKV01026703">
    <property type="protein sequence ID" value="RWS19395.1"/>
    <property type="molecule type" value="Genomic_DNA"/>
</dbReference>
<dbReference type="GO" id="GO:0050661">
    <property type="term" value="F:NADP binding"/>
    <property type="evidence" value="ECO:0007669"/>
    <property type="project" value="InterPro"/>
</dbReference>
<dbReference type="PRINTS" id="PR00370">
    <property type="entry name" value="FMOXYGENASE"/>
</dbReference>
<dbReference type="AlphaFoldDB" id="A0A443RW57"/>
<dbReference type="VEuPathDB" id="VectorBase:LDEU012645"/>
<evidence type="ECO:0000256" key="1">
    <source>
        <dbReference type="ARBA" id="ARBA00009183"/>
    </source>
</evidence>
<dbReference type="OrthoDB" id="6428144at2759"/>
<dbReference type="Gene3D" id="3.50.50.60">
    <property type="entry name" value="FAD/NAD(P)-binding domain"/>
    <property type="match status" value="1"/>
</dbReference>
<gene>
    <name evidence="6" type="ORF">B4U80_08407</name>
</gene>
<comment type="caution">
    <text evidence="6">The sequence shown here is derived from an EMBL/GenBank/DDBJ whole genome shotgun (WGS) entry which is preliminary data.</text>
</comment>
<protein>
    <submittedName>
        <fullName evidence="6">Dimethylaniline monooxygenase [N-oxide-forming] 5-like protein</fullName>
    </submittedName>
</protein>
<keyword evidence="2" id="KW-0285">Flavoprotein</keyword>
<keyword evidence="4" id="KW-0521">NADP</keyword>
<dbReference type="PANTHER" id="PTHR23023">
    <property type="entry name" value="DIMETHYLANILINE MONOOXYGENASE"/>
    <property type="match status" value="1"/>
</dbReference>
<evidence type="ECO:0000256" key="3">
    <source>
        <dbReference type="ARBA" id="ARBA00022827"/>
    </source>
</evidence>
<dbReference type="InterPro" id="IPR050346">
    <property type="entry name" value="FMO-like"/>
</dbReference>
<evidence type="ECO:0000313" key="7">
    <source>
        <dbReference type="Proteomes" id="UP000288716"/>
    </source>
</evidence>
<keyword evidence="6" id="KW-0503">Monooxygenase</keyword>
<reference evidence="6 7" key="1">
    <citation type="journal article" date="2018" name="Gigascience">
        <title>Genomes of trombidid mites reveal novel predicted allergens and laterally-transferred genes associated with secondary metabolism.</title>
        <authorList>
            <person name="Dong X."/>
            <person name="Chaisiri K."/>
            <person name="Xia D."/>
            <person name="Armstrong S.D."/>
            <person name="Fang Y."/>
            <person name="Donnelly M.J."/>
            <person name="Kadowaki T."/>
            <person name="McGarry J.W."/>
            <person name="Darby A.C."/>
            <person name="Makepeace B.L."/>
        </authorList>
    </citation>
    <scope>NUCLEOTIDE SEQUENCE [LARGE SCALE GENOMIC DNA]</scope>
    <source>
        <strain evidence="6">UoL-UT</strain>
    </source>
</reference>
<keyword evidence="5" id="KW-0560">Oxidoreductase</keyword>
<dbReference type="STRING" id="299467.A0A443RW57"/>
<name>A0A443RW57_9ACAR</name>
<evidence type="ECO:0000313" key="6">
    <source>
        <dbReference type="EMBL" id="RWS19395.1"/>
    </source>
</evidence>
<proteinExistence type="inferred from homology"/>
<evidence type="ECO:0000256" key="5">
    <source>
        <dbReference type="ARBA" id="ARBA00023002"/>
    </source>
</evidence>
<dbReference type="InterPro" id="IPR036188">
    <property type="entry name" value="FAD/NAD-bd_sf"/>
</dbReference>
<accession>A0A443RW57</accession>
<comment type="similarity">
    <text evidence="1">Belongs to the FMO family.</text>
</comment>
<dbReference type="Pfam" id="PF00743">
    <property type="entry name" value="FMO-like"/>
    <property type="match status" value="1"/>
</dbReference>
<dbReference type="InterPro" id="IPR000960">
    <property type="entry name" value="Flavin_mOase"/>
</dbReference>
<evidence type="ECO:0000256" key="2">
    <source>
        <dbReference type="ARBA" id="ARBA00022630"/>
    </source>
</evidence>
<feature type="non-terminal residue" evidence="6">
    <location>
        <position position="209"/>
    </location>
</feature>
<sequence length="209" mass="23722">MFVTNQKQICVIGAGASGLAAIKQCLHQNFHVCFFDKNDSLGGLWRYREKTINGVASGPKITIITSLKEISAFSDFPPLNEYPNFMDSSKMYQYFELFATYFDLLRHIRYKNTVRNIAPNDDYEETGKWKVTIFNGDENKLFEREFDGVMVCVGHHSKPYIPKFPDQDLFNGKILHTCSFKTAKDFEDKVAVVVGIRNSGADAAADFSN</sequence>
<dbReference type="InterPro" id="IPR020946">
    <property type="entry name" value="Flavin_mOase-like"/>
</dbReference>
<dbReference type="GO" id="GO:0050660">
    <property type="term" value="F:flavin adenine dinucleotide binding"/>
    <property type="evidence" value="ECO:0007669"/>
    <property type="project" value="InterPro"/>
</dbReference>
<dbReference type="Proteomes" id="UP000288716">
    <property type="component" value="Unassembled WGS sequence"/>
</dbReference>
<keyword evidence="3" id="KW-0274">FAD</keyword>
<keyword evidence="7" id="KW-1185">Reference proteome</keyword>